<dbReference type="HAMAP" id="MF_01897">
    <property type="entry name" value="GyrA"/>
    <property type="match status" value="1"/>
</dbReference>
<dbReference type="GO" id="GO:0005694">
    <property type="term" value="C:chromosome"/>
    <property type="evidence" value="ECO:0007669"/>
    <property type="project" value="InterPro"/>
</dbReference>
<evidence type="ECO:0000256" key="2">
    <source>
        <dbReference type="ARBA" id="ARBA00008263"/>
    </source>
</evidence>
<dbReference type="SMART" id="SM00434">
    <property type="entry name" value="TOP4c"/>
    <property type="match status" value="1"/>
</dbReference>
<evidence type="ECO:0000256" key="6">
    <source>
        <dbReference type="ARBA" id="ARBA00023125"/>
    </source>
</evidence>
<organism evidence="13">
    <name type="scientific">Helicobacter pylori</name>
    <name type="common">Campylobacter pylori</name>
    <dbReference type="NCBI Taxonomy" id="210"/>
    <lineage>
        <taxon>Bacteria</taxon>
        <taxon>Pseudomonadati</taxon>
        <taxon>Campylobacterota</taxon>
        <taxon>Epsilonproteobacteria</taxon>
        <taxon>Campylobacterales</taxon>
        <taxon>Helicobacteraceae</taxon>
        <taxon>Helicobacter</taxon>
    </lineage>
</organism>
<evidence type="ECO:0000256" key="5">
    <source>
        <dbReference type="ARBA" id="ARBA00023029"/>
    </source>
</evidence>
<reference evidence="13" key="1">
    <citation type="journal article" date="2020" name="Microorganisms">
        <title>High Antibiotic resistance of Helicobacter pylori and its Associated Novel Gene Mutations among the Mongolian Population.</title>
        <authorList>
            <person name="Dashdorj A."/>
            <person name="Boldbaatar G."/>
            <person name="Khasag O."/>
            <person name="Duger D."/>
            <person name="Akada J."/>
            <person name="Matsumoto T."/>
            <person name="Yamaoka Y."/>
        </authorList>
    </citation>
    <scope>NUCLEOTIDE SEQUENCE</scope>
    <source>
        <strain evidence="13">Kh_156</strain>
    </source>
</reference>
<keyword evidence="4 9" id="KW-0067">ATP-binding</keyword>
<evidence type="ECO:0000313" key="13">
    <source>
        <dbReference type="EMBL" id="BCI57654.1"/>
    </source>
</evidence>
<dbReference type="FunFam" id="2.120.10.90:FF:000005">
    <property type="entry name" value="DNA topoisomerase 4 subunit A"/>
    <property type="match status" value="1"/>
</dbReference>
<proteinExistence type="inferred from homology"/>
<feature type="domain" description="Topo IIA-type catalytic" evidence="12">
    <location>
        <begin position="38"/>
        <end position="501"/>
    </location>
</feature>
<dbReference type="InterPro" id="IPR035516">
    <property type="entry name" value="Gyrase/topoIV_suA_C"/>
</dbReference>
<dbReference type="Gene3D" id="1.10.268.10">
    <property type="entry name" value="Topoisomerase, domain 3"/>
    <property type="match status" value="1"/>
</dbReference>
<dbReference type="GO" id="GO:0003677">
    <property type="term" value="F:DNA binding"/>
    <property type="evidence" value="ECO:0007669"/>
    <property type="project" value="UniProtKB-UniRule"/>
</dbReference>
<keyword evidence="3 9" id="KW-0547">Nucleotide-binding</keyword>
<evidence type="ECO:0000256" key="7">
    <source>
        <dbReference type="ARBA" id="ARBA00023235"/>
    </source>
</evidence>
<dbReference type="Gene3D" id="3.30.1360.40">
    <property type="match status" value="1"/>
</dbReference>
<comment type="function">
    <text evidence="9">A type II topoisomerase that negatively supercoils closed circular double-stranded (ds) DNA in an ATP-dependent manner to modulate DNA topology and maintain chromosomes in an underwound state. Negative supercoiling favors strand separation, and DNA replication, transcription, recombination and repair, all of which involve strand separation. Also able to catalyze the interconversion of other topological isomers of dsDNA rings, including catenanes and knotted rings. Type II topoisomerases break and join 2 DNA strands simultaneously in an ATP-dependent manner.</text>
</comment>
<dbReference type="GO" id="GO:0005524">
    <property type="term" value="F:ATP binding"/>
    <property type="evidence" value="ECO:0007669"/>
    <property type="project" value="UniProtKB-UniRule"/>
</dbReference>
<comment type="subcellular location">
    <subcellularLocation>
        <location evidence="9">Cytoplasm</location>
    </subcellularLocation>
</comment>
<dbReference type="InterPro" id="IPR013757">
    <property type="entry name" value="Topo_IIA_A_a_sf"/>
</dbReference>
<dbReference type="InterPro" id="IPR013758">
    <property type="entry name" value="Topo_IIA_A/C_ab"/>
</dbReference>
<dbReference type="PANTHER" id="PTHR43493:SF5">
    <property type="entry name" value="DNA GYRASE SUBUNIT A, CHLOROPLASTIC_MITOCHONDRIAL"/>
    <property type="match status" value="1"/>
</dbReference>
<dbReference type="Pfam" id="PF00521">
    <property type="entry name" value="DNA_topoisoIV"/>
    <property type="match status" value="1"/>
</dbReference>
<dbReference type="SUPFAM" id="SSF56719">
    <property type="entry name" value="Type II DNA topoisomerase"/>
    <property type="match status" value="1"/>
</dbReference>
<dbReference type="PROSITE" id="PS52040">
    <property type="entry name" value="TOPO_IIA"/>
    <property type="match status" value="1"/>
</dbReference>
<dbReference type="CDD" id="cd00187">
    <property type="entry name" value="TOP4c"/>
    <property type="match status" value="1"/>
</dbReference>
<dbReference type="InterPro" id="IPR005743">
    <property type="entry name" value="GyrA"/>
</dbReference>
<dbReference type="InterPro" id="IPR050220">
    <property type="entry name" value="Type_II_DNA_Topoisomerases"/>
</dbReference>
<dbReference type="GO" id="GO:0034335">
    <property type="term" value="F:DNA negative supercoiling activity"/>
    <property type="evidence" value="ECO:0007669"/>
    <property type="project" value="UniProtKB-ARBA"/>
</dbReference>
<comment type="subunit">
    <text evidence="8">Heterotetramer composed of ParC and ParE.</text>
</comment>
<evidence type="ECO:0000256" key="4">
    <source>
        <dbReference type="ARBA" id="ARBA00022840"/>
    </source>
</evidence>
<comment type="miscellaneous">
    <text evidence="9">Few gyrases are as efficient as E.coli at forming negative supercoils. Not all organisms have 2 type II topoisomerases; in organisms with a single type II topoisomerase this enzyme also has to decatenate newly replicated chromosomes.</text>
</comment>
<dbReference type="SUPFAM" id="SSF101904">
    <property type="entry name" value="GyrA/ParC C-terminal domain-like"/>
    <property type="match status" value="1"/>
</dbReference>
<keyword evidence="6 9" id="KW-0238">DNA-binding</keyword>
<dbReference type="FunFam" id="1.10.268.10:FF:000001">
    <property type="entry name" value="DNA gyrase subunit A"/>
    <property type="match status" value="1"/>
</dbReference>
<evidence type="ECO:0000256" key="10">
    <source>
        <dbReference type="PROSITE-ProRule" id="PRU01384"/>
    </source>
</evidence>
<dbReference type="InterPro" id="IPR002205">
    <property type="entry name" value="Topo_IIA_dom_A"/>
</dbReference>
<dbReference type="PANTHER" id="PTHR43493">
    <property type="entry name" value="DNA GYRASE/TOPOISOMERASE SUBUNIT A"/>
    <property type="match status" value="1"/>
</dbReference>
<evidence type="ECO:0000256" key="11">
    <source>
        <dbReference type="SAM" id="MobiDB-lite"/>
    </source>
</evidence>
<evidence type="ECO:0000256" key="9">
    <source>
        <dbReference type="HAMAP-Rule" id="MF_01897"/>
    </source>
</evidence>
<name>A0A6S6P8S6_HELPX</name>
<comment type="catalytic activity">
    <reaction evidence="1 9 10">
        <text>ATP-dependent breakage, passage and rejoining of double-stranded DNA.</text>
        <dbReference type="EC" id="5.6.2.2"/>
    </reaction>
</comment>
<sequence>MQDNLINETKNIVEVGIDSSIEESYLAYSMSVIIGRALPDARDGLKPVHRRILYAMHELGLTSKVAYKKSARIVGDVIGKYHPHGDNAVYDALVRMAQDFSMRLELVDGQGNFGSIDGDNAAAMRYTEARMTKASEEILRDIDKDTIDFVPNYDDTLKEPDILPSRLPNLLVNGANGIAVGMATSIPPHRIDEIIDALVHVLENPNAGLDEILEFVKGPDFPTGGIIYGKAGIIEAYKTGRGRVKVRAKVHVEKTKNKEIIVLDEMPFQTNKAKLVEQISDLAREKQIEGISEVRDESDREGIRVVIELKRDAMSEIVLNHLYKLTTMETTFSIILLAIYNKEPKIFTLLELLRLFLNHRKTIIIRRTIFELEKAKARAHILEGYLIALDNIDEIVRLIKTSQSPEAAKNALMERFTLSEIQSKAILEMRLQRLTGLERDKIKEEYQNLLELISDLNGILKSEDRLNEVVKTELLEVKEQFSSPRRTEIQESYENIDIEDLIANEPMVVSMSYKGYVKRVDLKAYEKQNRGGKGKLSGSTYEDDFIENFFVANTHDILLFITNKGQLYHLKVYKIPEASRIAMGKAIVNLISLAPDEKIMATLSTKDFSDERSLAFFTKNGVVKRTNLSEFGSNRSCGIRAIVLDEGDELVNAKVVDKNAKHLLIASHLGIFIKFPLEDVREMGRNARGVIGIRLNENDFVVGAVVISDDGNKLLSVSENGLGKQTLAEAYREQSRGGKGVIGMKLTQKTGNLVGVISVDDENLDLMILTASAKMIRVSIKDIRETGRNASGVKLINTADKVMYANSCPKEEEPENLENPPTQNLFE</sequence>
<feature type="active site" description="O-(5'-phospho-DNA)-tyrosine intermediate" evidence="9 10">
    <location>
        <position position="126"/>
    </location>
</feature>
<dbReference type="Gene3D" id="3.90.199.10">
    <property type="entry name" value="Topoisomerase II, domain 5"/>
    <property type="match status" value="1"/>
</dbReference>
<dbReference type="Gene3D" id="2.120.10.90">
    <property type="entry name" value="DNA gyrase/topoisomerase IV, subunit A, C-terminal"/>
    <property type="match status" value="1"/>
</dbReference>
<dbReference type="EMBL" id="LC567346">
    <property type="protein sequence ID" value="BCI57654.1"/>
    <property type="molecule type" value="Genomic_DNA"/>
</dbReference>
<evidence type="ECO:0000256" key="8">
    <source>
        <dbReference type="ARBA" id="ARBA00063644"/>
    </source>
</evidence>
<dbReference type="GO" id="GO:0006261">
    <property type="term" value="P:DNA-templated DNA replication"/>
    <property type="evidence" value="ECO:0007669"/>
    <property type="project" value="UniProtKB-UniRule"/>
</dbReference>
<evidence type="ECO:0000259" key="12">
    <source>
        <dbReference type="PROSITE" id="PS52040"/>
    </source>
</evidence>
<dbReference type="Pfam" id="PF03989">
    <property type="entry name" value="DNA_gyraseA_C"/>
    <property type="match status" value="6"/>
</dbReference>
<feature type="short sequence motif" description="GyrA-box" evidence="9">
    <location>
        <begin position="528"/>
        <end position="534"/>
    </location>
</feature>
<dbReference type="AlphaFoldDB" id="A0A6S6P8S6"/>
<dbReference type="FunFam" id="3.90.199.10:FF:000001">
    <property type="entry name" value="DNA gyrase subunit A"/>
    <property type="match status" value="1"/>
</dbReference>
<protein>
    <recommendedName>
        <fullName evidence="9">DNA gyrase subunit A</fullName>
        <ecNumber evidence="9">5.6.2.2</ecNumber>
    </recommendedName>
</protein>
<keyword evidence="5 9" id="KW-0799">Topoisomerase</keyword>
<dbReference type="InterPro" id="IPR013760">
    <property type="entry name" value="Topo_IIA-like_dom_sf"/>
</dbReference>
<evidence type="ECO:0000256" key="1">
    <source>
        <dbReference type="ARBA" id="ARBA00000185"/>
    </source>
</evidence>
<keyword evidence="9" id="KW-0963">Cytoplasm</keyword>
<evidence type="ECO:0000256" key="3">
    <source>
        <dbReference type="ARBA" id="ARBA00022741"/>
    </source>
</evidence>
<dbReference type="EC" id="5.6.2.2" evidence="9"/>
<feature type="region of interest" description="Disordered" evidence="11">
    <location>
        <begin position="808"/>
        <end position="827"/>
    </location>
</feature>
<keyword evidence="7 9" id="KW-0413">Isomerase</keyword>
<gene>
    <name evidence="9 13" type="primary">gyrA</name>
</gene>
<comment type="subunit">
    <text evidence="9">Heterotetramer, composed of two GyrA and two GyrB chains. In the heterotetramer, GyrA contains the active site tyrosine that forms a transient covalent intermediate with DNA, while GyrB binds cofactors and catalyzes ATP hydrolysis.</text>
</comment>
<accession>A0A6S6P8S6</accession>
<dbReference type="NCBIfam" id="NF004043">
    <property type="entry name" value="PRK05560.1"/>
    <property type="match status" value="1"/>
</dbReference>
<dbReference type="NCBIfam" id="NF004044">
    <property type="entry name" value="PRK05561.1"/>
    <property type="match status" value="1"/>
</dbReference>
<comment type="similarity">
    <text evidence="2 9">Belongs to the type II topoisomerase GyrA/ParC subunit family.</text>
</comment>
<dbReference type="GO" id="GO:0006265">
    <property type="term" value="P:DNA topological change"/>
    <property type="evidence" value="ECO:0007669"/>
    <property type="project" value="UniProtKB-UniRule"/>
</dbReference>
<dbReference type="InterPro" id="IPR006691">
    <property type="entry name" value="GyrA/parC_rep"/>
</dbReference>
<dbReference type="GO" id="GO:0005737">
    <property type="term" value="C:cytoplasm"/>
    <property type="evidence" value="ECO:0007669"/>
    <property type="project" value="UniProtKB-SubCell"/>
</dbReference>
<dbReference type="FunFam" id="3.30.1360.40:FF:000002">
    <property type="entry name" value="DNA gyrase subunit A"/>
    <property type="match status" value="1"/>
</dbReference>
<dbReference type="NCBIfam" id="TIGR01063">
    <property type="entry name" value="gyrA"/>
    <property type="match status" value="1"/>
</dbReference>
<dbReference type="GO" id="GO:0009330">
    <property type="term" value="C:DNA topoisomerase type II (double strand cut, ATP-hydrolyzing) complex"/>
    <property type="evidence" value="ECO:0007669"/>
    <property type="project" value="TreeGrafter"/>
</dbReference>